<gene>
    <name evidence="2" type="ORF">C882_1853</name>
</gene>
<name>K9HF92_9PROT</name>
<reference evidence="2 3" key="1">
    <citation type="journal article" date="2013" name="Genome Announc.">
        <title>Draft Genome Sequence of an Alphaproteobacterium, Caenispirillum salinarum AK4(T), Isolated from a Solar Saltern.</title>
        <authorList>
            <person name="Khatri I."/>
            <person name="Singh A."/>
            <person name="Korpole S."/>
            <person name="Pinnaka A.K."/>
            <person name="Subramanian S."/>
        </authorList>
    </citation>
    <scope>NUCLEOTIDE SEQUENCE [LARGE SCALE GENOMIC DNA]</scope>
    <source>
        <strain evidence="2 3">AK4</strain>
    </source>
</reference>
<proteinExistence type="predicted"/>
<comment type="caution">
    <text evidence="2">The sequence shown here is derived from an EMBL/GenBank/DDBJ whole genome shotgun (WGS) entry which is preliminary data.</text>
</comment>
<dbReference type="eggNOG" id="ENOG50318X2">
    <property type="taxonomic scope" value="Bacteria"/>
</dbReference>
<accession>K9HF92</accession>
<dbReference type="Proteomes" id="UP000009881">
    <property type="component" value="Unassembled WGS sequence"/>
</dbReference>
<feature type="domain" description="HepT-like" evidence="1">
    <location>
        <begin position="2"/>
        <end position="109"/>
    </location>
</feature>
<dbReference type="InterPro" id="IPR048769">
    <property type="entry name" value="HepT-like_dom"/>
</dbReference>
<dbReference type="EMBL" id="ANHY01000020">
    <property type="protein sequence ID" value="EKV27351.1"/>
    <property type="molecule type" value="Genomic_DNA"/>
</dbReference>
<evidence type="ECO:0000313" key="2">
    <source>
        <dbReference type="EMBL" id="EKV27351.1"/>
    </source>
</evidence>
<evidence type="ECO:0000259" key="1">
    <source>
        <dbReference type="Pfam" id="PF20797"/>
    </source>
</evidence>
<organism evidence="2 3">
    <name type="scientific">Caenispirillum salinarum AK4</name>
    <dbReference type="NCBI Taxonomy" id="1238182"/>
    <lineage>
        <taxon>Bacteria</taxon>
        <taxon>Pseudomonadati</taxon>
        <taxon>Pseudomonadota</taxon>
        <taxon>Alphaproteobacteria</taxon>
        <taxon>Rhodospirillales</taxon>
        <taxon>Novispirillaceae</taxon>
        <taxon>Caenispirillum</taxon>
    </lineage>
</organism>
<evidence type="ECO:0000313" key="3">
    <source>
        <dbReference type="Proteomes" id="UP000009881"/>
    </source>
</evidence>
<dbReference type="Pfam" id="PF20797">
    <property type="entry name" value="HepT-like_2"/>
    <property type="match status" value="1"/>
</dbReference>
<dbReference type="AlphaFoldDB" id="K9HF92"/>
<keyword evidence="3" id="KW-1185">Reference proteome</keyword>
<protein>
    <recommendedName>
        <fullName evidence="1">HepT-like domain-containing protein</fullName>
    </recommendedName>
</protein>
<sequence>MAISKLIHDTYCALESALDRLIHEIDESRPTGRDYHAELIRRAATAVDGSRPAIITRETARDLQDLRAFRHVVRHVYDDFDYSRAEPNVAVAERCTAAVAREVEAFCEAVGIKG</sequence>
<dbReference type="STRING" id="1238182.C882_1853"/>